<evidence type="ECO:0000313" key="2">
    <source>
        <dbReference type="Proteomes" id="UP001497482"/>
    </source>
</evidence>
<keyword evidence="2" id="KW-1185">Reference proteome</keyword>
<dbReference type="PANTHER" id="PTHR31025">
    <property type="entry name" value="SI:CH211-196P9.1-RELATED"/>
    <property type="match status" value="1"/>
</dbReference>
<proteinExistence type="predicted"/>
<organism evidence="1 2">
    <name type="scientific">Knipowitschia caucasica</name>
    <name type="common">Caucasian dwarf goby</name>
    <name type="synonym">Pomatoschistus caucasicus</name>
    <dbReference type="NCBI Taxonomy" id="637954"/>
    <lineage>
        <taxon>Eukaryota</taxon>
        <taxon>Metazoa</taxon>
        <taxon>Chordata</taxon>
        <taxon>Craniata</taxon>
        <taxon>Vertebrata</taxon>
        <taxon>Euteleostomi</taxon>
        <taxon>Actinopterygii</taxon>
        <taxon>Neopterygii</taxon>
        <taxon>Teleostei</taxon>
        <taxon>Neoteleostei</taxon>
        <taxon>Acanthomorphata</taxon>
        <taxon>Gobiaria</taxon>
        <taxon>Gobiiformes</taxon>
        <taxon>Gobioidei</taxon>
        <taxon>Gobiidae</taxon>
        <taxon>Gobiinae</taxon>
        <taxon>Knipowitschia</taxon>
    </lineage>
</organism>
<sequence>MAKTFSLRRQEIVEKQLGVEELKERWPALFTVDEINAEFLRITTVPLQTRFLASLDRHHSKLIELIRRKGGVNREKTQRLLQALDRSLDANIKRECLLKCLTIYLGEDLDQLFKEYLVVQWEEAEMELSRASMAVFVIREEDDSLQPHEIGVVIDGVKVLNMLPSVAHAGAMLFGLMYVLNLSYPAPPTGVWRTGLTVSPTGVLRTGLTVSPTGVWRTGLTVSYWGVEDWTESASCWGVEDWAESASCWGVEDWTESASCWGVEDWAESASCWGVEDWTDCLLLG</sequence>
<dbReference type="PANTHER" id="PTHR31025:SF27">
    <property type="entry name" value="SI:CH211-193K19.2-RELATED"/>
    <property type="match status" value="1"/>
</dbReference>
<dbReference type="AlphaFoldDB" id="A0AAV2LHB8"/>
<reference evidence="1 2" key="1">
    <citation type="submission" date="2024-04" db="EMBL/GenBank/DDBJ databases">
        <authorList>
            <person name="Waldvogel A.-M."/>
            <person name="Schoenle A."/>
        </authorList>
    </citation>
    <scope>NUCLEOTIDE SEQUENCE [LARGE SCALE GENOMIC DNA]</scope>
</reference>
<name>A0AAV2LHB8_KNICA</name>
<dbReference type="EMBL" id="OZ035844">
    <property type="protein sequence ID" value="CAL1598737.1"/>
    <property type="molecule type" value="Genomic_DNA"/>
</dbReference>
<protein>
    <submittedName>
        <fullName evidence="1">Uncharacterized protein</fullName>
    </submittedName>
</protein>
<evidence type="ECO:0000313" key="1">
    <source>
        <dbReference type="EMBL" id="CAL1598737.1"/>
    </source>
</evidence>
<gene>
    <name evidence="1" type="ORF">KC01_LOCUS27099</name>
</gene>
<accession>A0AAV2LHB8</accession>
<dbReference type="Proteomes" id="UP001497482">
    <property type="component" value="Chromosome 22"/>
</dbReference>